<evidence type="ECO:0000313" key="1">
    <source>
        <dbReference type="EMBL" id="CAB9512132.1"/>
    </source>
</evidence>
<reference evidence="1" key="1">
    <citation type="submission" date="2020-06" db="EMBL/GenBank/DDBJ databases">
        <authorList>
            <consortium name="Plant Systems Biology data submission"/>
        </authorList>
    </citation>
    <scope>NUCLEOTIDE SEQUENCE</scope>
    <source>
        <strain evidence="1">D6</strain>
    </source>
</reference>
<dbReference type="EMBL" id="CAICTM010000519">
    <property type="protein sequence ID" value="CAB9512132.1"/>
    <property type="molecule type" value="Genomic_DNA"/>
</dbReference>
<protein>
    <submittedName>
        <fullName evidence="1">Uncharacterized protein</fullName>
    </submittedName>
</protein>
<dbReference type="Proteomes" id="UP001153069">
    <property type="component" value="Unassembled WGS sequence"/>
</dbReference>
<accession>A0A9N8E084</accession>
<sequence length="338" mass="34462">MEPGCLQKNWCGPRGANLAWSGFGWNTSSGLCCGVVLGLRVLPSPVGPAVLGVDPIEGTGVPSEELGVGPGVPTLPGVGLGGTLPVVSVAEVVLGLRVLPSPVGPAVLGVDPIEGTGVPSEELGVGPGVPTFPGWVWVEHYQSLCCDNCARAQSAAFPVGPAVLGVEPTDGTGVPSEELGVGPGVPTLPGVGLGGTLPVVSVVEVVLGLRVLPSPVGPAVLGVDPIKGTGVPSEELGVGPGVPTFPGVGLGGTLPEVSVVTTVLGLRVLPSPVGPAVLVSKQQMALECLQKNWGLALEYQPYLEWVWVEHFQMLWRCYQLKENESFQTQKLGSGYPPQ</sequence>
<evidence type="ECO:0000313" key="2">
    <source>
        <dbReference type="Proteomes" id="UP001153069"/>
    </source>
</evidence>
<comment type="caution">
    <text evidence="1">The sequence shown here is derived from an EMBL/GenBank/DDBJ whole genome shotgun (WGS) entry which is preliminary data.</text>
</comment>
<organism evidence="1 2">
    <name type="scientific">Seminavis robusta</name>
    <dbReference type="NCBI Taxonomy" id="568900"/>
    <lineage>
        <taxon>Eukaryota</taxon>
        <taxon>Sar</taxon>
        <taxon>Stramenopiles</taxon>
        <taxon>Ochrophyta</taxon>
        <taxon>Bacillariophyta</taxon>
        <taxon>Bacillariophyceae</taxon>
        <taxon>Bacillariophycidae</taxon>
        <taxon>Naviculales</taxon>
        <taxon>Naviculaceae</taxon>
        <taxon>Seminavis</taxon>
    </lineage>
</organism>
<dbReference type="AlphaFoldDB" id="A0A9N8E084"/>
<name>A0A9N8E084_9STRA</name>
<gene>
    <name evidence="1" type="ORF">SEMRO_520_G159190.1</name>
</gene>
<proteinExistence type="predicted"/>
<keyword evidence="2" id="KW-1185">Reference proteome</keyword>